<dbReference type="InterPro" id="IPR050833">
    <property type="entry name" value="Poly_Biosynth_Transport"/>
</dbReference>
<dbReference type="InterPro" id="IPR002797">
    <property type="entry name" value="Polysacc_synth"/>
</dbReference>
<comment type="caution">
    <text evidence="7">The sequence shown here is derived from an EMBL/GenBank/DDBJ whole genome shotgun (WGS) entry which is preliminary data.</text>
</comment>
<evidence type="ECO:0000256" key="3">
    <source>
        <dbReference type="ARBA" id="ARBA00022692"/>
    </source>
</evidence>
<feature type="transmembrane region" description="Helical" evidence="6">
    <location>
        <begin position="391"/>
        <end position="410"/>
    </location>
</feature>
<dbReference type="PANTHER" id="PTHR30250">
    <property type="entry name" value="PST FAMILY PREDICTED COLANIC ACID TRANSPORTER"/>
    <property type="match status" value="1"/>
</dbReference>
<feature type="transmembrane region" description="Helical" evidence="6">
    <location>
        <begin position="304"/>
        <end position="329"/>
    </location>
</feature>
<protein>
    <submittedName>
        <fullName evidence="7">Polysaccharide biosynthesis protein</fullName>
    </submittedName>
</protein>
<reference evidence="7 8" key="1">
    <citation type="submission" date="2016-03" db="EMBL/GenBank/DDBJ databases">
        <title>Speciation and ecological success in dimly lit waters: horizontal gene transfer in a green sulfur bacteria bloom unveiled by metagenomic assembly.</title>
        <authorList>
            <person name="Llorens-Mares T."/>
            <person name="Liu Z."/>
            <person name="Allen L.Z."/>
            <person name="Rusch D.B."/>
            <person name="Craig M.T."/>
            <person name="Dupont C.L."/>
            <person name="Bryant D.A."/>
            <person name="Casamayor E.O."/>
        </authorList>
    </citation>
    <scope>NUCLEOTIDE SEQUENCE [LARGE SCALE GENOMIC DNA]</scope>
    <source>
        <strain evidence="7">CIII</strain>
    </source>
</reference>
<dbReference type="PANTHER" id="PTHR30250:SF27">
    <property type="entry name" value="POLYSACCHARIDE BIOSYNTHESIS PROTEIN"/>
    <property type="match status" value="1"/>
</dbReference>
<feature type="transmembrane region" description="Helical" evidence="6">
    <location>
        <begin position="218"/>
        <end position="240"/>
    </location>
</feature>
<organism evidence="7 8">
    <name type="scientific">Pelodictyon luteolum</name>
    <dbReference type="NCBI Taxonomy" id="1100"/>
    <lineage>
        <taxon>Bacteria</taxon>
        <taxon>Pseudomonadati</taxon>
        <taxon>Chlorobiota</taxon>
        <taxon>Chlorobiia</taxon>
        <taxon>Chlorobiales</taxon>
        <taxon>Chlorobiaceae</taxon>
        <taxon>Chlorobium/Pelodictyon group</taxon>
        <taxon>Pelodictyon</taxon>
    </lineage>
</organism>
<proteinExistence type="predicted"/>
<feature type="transmembrane region" description="Helical" evidence="6">
    <location>
        <begin position="83"/>
        <end position="106"/>
    </location>
</feature>
<keyword evidence="5 6" id="KW-0472">Membrane</keyword>
<feature type="transmembrane region" description="Helical" evidence="6">
    <location>
        <begin position="430"/>
        <end position="449"/>
    </location>
</feature>
<dbReference type="RefSeq" id="WP_303682184.1">
    <property type="nucleotide sequence ID" value="NZ_LVWG01000034.1"/>
</dbReference>
<dbReference type="EMBL" id="LVWG01000034">
    <property type="protein sequence ID" value="KZK73742.1"/>
    <property type="molecule type" value="Genomic_DNA"/>
</dbReference>
<feature type="transmembrane region" description="Helical" evidence="6">
    <location>
        <begin position="7"/>
        <end position="28"/>
    </location>
</feature>
<feature type="transmembrane region" description="Helical" evidence="6">
    <location>
        <begin position="260"/>
        <end position="283"/>
    </location>
</feature>
<evidence type="ECO:0000256" key="2">
    <source>
        <dbReference type="ARBA" id="ARBA00022475"/>
    </source>
</evidence>
<comment type="subcellular location">
    <subcellularLocation>
        <location evidence="1">Cell membrane</location>
        <topology evidence="1">Multi-pass membrane protein</topology>
    </subcellularLocation>
</comment>
<sequence>MSRSLSIAAGAGFSFGGYIIGQVVRFIFSLVVARLLGADALGTYALAMAVIQIAEVAAIAGLDSALLRFAGMHRTDLVRRRRVIGFVLKAGFILSIAVMLLLELFAGSFAGMLNGGRMLQLAITCYAAAVPFNAATMLYGHAMQATGRIEPKIIATQVLSPVLLLSFTLLLNAFSGRESALLFPFALSAAVTFFWIRPRLRDIAGMEPGDLRSAPVELPVLSYAMPFLLVSLLSMTAHWLDIVMLGMLTDPGTVGLYHPAARTAGLIRAVMPAFAGMAAPIFAELHAAGSRVELERMYRLVTRWMVTVVVPPVLLFLLFPAPVLSVFGVHFTKAAFVLGLLTAGAFLQALFGISATLLAMAGHSRLSLLNALSALIMQASLNLLLIPRMGIEGAAVAGLVVFGVLALTRLIEVRRLLGMHPFSRSLLKPFVAGSAAALLLFIFRGWLLMLPLPAFLAIAAGAAIAVYIGVLLILGLEEEDREIILRAGFIIGRGR</sequence>
<dbReference type="GO" id="GO:0005886">
    <property type="term" value="C:plasma membrane"/>
    <property type="evidence" value="ECO:0007669"/>
    <property type="project" value="UniProtKB-SubCell"/>
</dbReference>
<dbReference type="AlphaFoldDB" id="A0A165L9G9"/>
<feature type="transmembrane region" description="Helical" evidence="6">
    <location>
        <begin position="180"/>
        <end position="197"/>
    </location>
</feature>
<evidence type="ECO:0000256" key="6">
    <source>
        <dbReference type="SAM" id="Phobius"/>
    </source>
</evidence>
<keyword evidence="4 6" id="KW-1133">Transmembrane helix</keyword>
<evidence type="ECO:0000256" key="4">
    <source>
        <dbReference type="ARBA" id="ARBA00022989"/>
    </source>
</evidence>
<feature type="transmembrane region" description="Helical" evidence="6">
    <location>
        <begin position="455"/>
        <end position="476"/>
    </location>
</feature>
<name>A0A165L9G9_PELLU</name>
<feature type="transmembrane region" description="Helical" evidence="6">
    <location>
        <begin position="118"/>
        <end position="141"/>
    </location>
</feature>
<feature type="transmembrane region" description="Helical" evidence="6">
    <location>
        <begin position="366"/>
        <end position="385"/>
    </location>
</feature>
<evidence type="ECO:0000256" key="1">
    <source>
        <dbReference type="ARBA" id="ARBA00004651"/>
    </source>
</evidence>
<dbReference type="Proteomes" id="UP000076481">
    <property type="component" value="Unassembled WGS sequence"/>
</dbReference>
<dbReference type="Pfam" id="PF01943">
    <property type="entry name" value="Polysacc_synt"/>
    <property type="match status" value="1"/>
</dbReference>
<evidence type="ECO:0000256" key="5">
    <source>
        <dbReference type="ARBA" id="ARBA00023136"/>
    </source>
</evidence>
<keyword evidence="3 6" id="KW-0812">Transmembrane</keyword>
<feature type="transmembrane region" description="Helical" evidence="6">
    <location>
        <begin position="335"/>
        <end position="359"/>
    </location>
</feature>
<feature type="transmembrane region" description="Helical" evidence="6">
    <location>
        <begin position="40"/>
        <end position="62"/>
    </location>
</feature>
<gene>
    <name evidence="7" type="ORF">A3K90_01050</name>
</gene>
<evidence type="ECO:0000313" key="7">
    <source>
        <dbReference type="EMBL" id="KZK73742.1"/>
    </source>
</evidence>
<evidence type="ECO:0000313" key="8">
    <source>
        <dbReference type="Proteomes" id="UP000076481"/>
    </source>
</evidence>
<accession>A0A165L9G9</accession>
<feature type="transmembrane region" description="Helical" evidence="6">
    <location>
        <begin position="153"/>
        <end position="174"/>
    </location>
</feature>
<keyword evidence="2" id="KW-1003">Cell membrane</keyword>